<feature type="domain" description="Protein kinase" evidence="1">
    <location>
        <begin position="1"/>
        <end position="242"/>
    </location>
</feature>
<sequence length="242" mass="28099">MHDKTRSYKFILFNEQELKATRKYLNLYLNEKDVTMKPTQQPLAHTGTSQVDNYFISDYSPQQQLSQRIRSVSLPQLLHYQKRIQLRSSNNNKDTENFIQKFKTWSFHWIPYDNFQNIKYIADGGHGSVYSGELENGIKVDQKIDILFSIASGLGILHLDLCKLENNLILNANDKYNKIYGSIPYISPVPILRGNEFTEEGDIYSFGGIMYEIVTAQRPFADQIQDTYLMIDICYGVRLILC</sequence>
<dbReference type="InterPro" id="IPR000719">
    <property type="entry name" value="Prot_kinase_dom"/>
</dbReference>
<evidence type="ECO:0000313" key="2">
    <source>
        <dbReference type="EMBL" id="RHZ84257.1"/>
    </source>
</evidence>
<name>A0A397J9S9_9GLOM</name>
<dbReference type="Proteomes" id="UP000266861">
    <property type="component" value="Unassembled WGS sequence"/>
</dbReference>
<dbReference type="SUPFAM" id="SSF56112">
    <property type="entry name" value="Protein kinase-like (PK-like)"/>
    <property type="match status" value="1"/>
</dbReference>
<dbReference type="GO" id="GO:0004672">
    <property type="term" value="F:protein kinase activity"/>
    <property type="evidence" value="ECO:0007669"/>
    <property type="project" value="InterPro"/>
</dbReference>
<dbReference type="GO" id="GO:0005524">
    <property type="term" value="F:ATP binding"/>
    <property type="evidence" value="ECO:0007669"/>
    <property type="project" value="InterPro"/>
</dbReference>
<comment type="caution">
    <text evidence="2">The sequence shown here is derived from an EMBL/GenBank/DDBJ whole genome shotgun (WGS) entry which is preliminary data.</text>
</comment>
<dbReference type="STRING" id="1348612.A0A397J9S9"/>
<dbReference type="EMBL" id="PQFF01000080">
    <property type="protein sequence ID" value="RHZ84257.1"/>
    <property type="molecule type" value="Genomic_DNA"/>
</dbReference>
<accession>A0A397J9S9</accession>
<organism evidence="2 3">
    <name type="scientific">Diversispora epigaea</name>
    <dbReference type="NCBI Taxonomy" id="1348612"/>
    <lineage>
        <taxon>Eukaryota</taxon>
        <taxon>Fungi</taxon>
        <taxon>Fungi incertae sedis</taxon>
        <taxon>Mucoromycota</taxon>
        <taxon>Glomeromycotina</taxon>
        <taxon>Glomeromycetes</taxon>
        <taxon>Diversisporales</taxon>
        <taxon>Diversisporaceae</taxon>
        <taxon>Diversispora</taxon>
    </lineage>
</organism>
<dbReference type="AlphaFoldDB" id="A0A397J9S9"/>
<dbReference type="PROSITE" id="PS50011">
    <property type="entry name" value="PROTEIN_KINASE_DOM"/>
    <property type="match status" value="1"/>
</dbReference>
<protein>
    <recommendedName>
        <fullName evidence="1">Protein kinase domain-containing protein</fullName>
    </recommendedName>
</protein>
<dbReference type="Gene3D" id="1.10.510.10">
    <property type="entry name" value="Transferase(Phosphotransferase) domain 1"/>
    <property type="match status" value="1"/>
</dbReference>
<evidence type="ECO:0000259" key="1">
    <source>
        <dbReference type="PROSITE" id="PS50011"/>
    </source>
</evidence>
<gene>
    <name evidence="2" type="ORF">Glove_84g85</name>
</gene>
<evidence type="ECO:0000313" key="3">
    <source>
        <dbReference type="Proteomes" id="UP000266861"/>
    </source>
</evidence>
<keyword evidence="3" id="KW-1185">Reference proteome</keyword>
<reference evidence="2 3" key="1">
    <citation type="submission" date="2018-08" db="EMBL/GenBank/DDBJ databases">
        <title>Genome and evolution of the arbuscular mycorrhizal fungus Diversispora epigaea (formerly Glomus versiforme) and its bacterial endosymbionts.</title>
        <authorList>
            <person name="Sun X."/>
            <person name="Fei Z."/>
            <person name="Harrison M."/>
        </authorList>
    </citation>
    <scope>NUCLEOTIDE SEQUENCE [LARGE SCALE GENOMIC DNA]</scope>
    <source>
        <strain evidence="2 3">IT104</strain>
    </source>
</reference>
<dbReference type="InterPro" id="IPR011009">
    <property type="entry name" value="Kinase-like_dom_sf"/>
</dbReference>
<proteinExistence type="predicted"/>